<accession>A0A062VE66</accession>
<keyword evidence="2" id="KW-1185">Reference proteome</keyword>
<evidence type="ECO:0000313" key="1">
    <source>
        <dbReference type="EMBL" id="KCZ98643.1"/>
    </source>
</evidence>
<dbReference type="RefSeq" id="WP_035597258.1">
    <property type="nucleotide sequence ID" value="NZ_ARYM01000009.1"/>
</dbReference>
<dbReference type="PATRIC" id="fig|1280954.3.peg.1785"/>
<gene>
    <name evidence="1" type="ORF">HPO_08813</name>
</gene>
<dbReference type="AlphaFoldDB" id="A0A062VE66"/>
<dbReference type="Proteomes" id="UP000027100">
    <property type="component" value="Unassembled WGS sequence"/>
</dbReference>
<proteinExistence type="predicted"/>
<comment type="caution">
    <text evidence="1">The sequence shown here is derived from an EMBL/GenBank/DDBJ whole genome shotgun (WGS) entry which is preliminary data.</text>
</comment>
<evidence type="ECO:0000313" key="2">
    <source>
        <dbReference type="Proteomes" id="UP000027100"/>
    </source>
</evidence>
<sequence length="192" mass="20898">MRDKIFFPLAALLTVLMILLAIQPGIGRLPTGAVTGDGVDYSRIVIDDTYLNKIVQGTDASAQLIRDRGTYFLHIEGTADGLVAAPELNPHFRIAADVEMQFAGRRIRVTARVRPADVRGASQVEMNYSAGRSGDSGWQTLDLGEGFTEVSFEYDVPPLQGEQGVDYIAIRPAIPEGSRAIVLESIVLERLP</sequence>
<dbReference type="EMBL" id="ARYM01000009">
    <property type="protein sequence ID" value="KCZ98643.1"/>
    <property type="molecule type" value="Genomic_DNA"/>
</dbReference>
<protein>
    <submittedName>
        <fullName evidence="1">Uncharacterized protein</fullName>
    </submittedName>
</protein>
<organism evidence="1 2">
    <name type="scientific">Hyphomonas polymorpha PS728</name>
    <dbReference type="NCBI Taxonomy" id="1280954"/>
    <lineage>
        <taxon>Bacteria</taxon>
        <taxon>Pseudomonadati</taxon>
        <taxon>Pseudomonadota</taxon>
        <taxon>Alphaproteobacteria</taxon>
        <taxon>Hyphomonadales</taxon>
        <taxon>Hyphomonadaceae</taxon>
        <taxon>Hyphomonas</taxon>
    </lineage>
</organism>
<dbReference type="eggNOG" id="ENOG5032F5J">
    <property type="taxonomic scope" value="Bacteria"/>
</dbReference>
<reference evidence="1 2" key="1">
    <citation type="journal article" date="2014" name="Antonie Van Leeuwenhoek">
        <title>Hyphomonas beringensis sp. nov. and Hyphomonas chukchiensis sp. nov., isolated from surface seawater of the Bering Sea and Chukchi Sea.</title>
        <authorList>
            <person name="Li C."/>
            <person name="Lai Q."/>
            <person name="Li G."/>
            <person name="Dong C."/>
            <person name="Wang J."/>
            <person name="Liao Y."/>
            <person name="Shao Z."/>
        </authorList>
    </citation>
    <scope>NUCLEOTIDE SEQUENCE [LARGE SCALE GENOMIC DNA]</scope>
    <source>
        <strain evidence="1 2">PS728</strain>
    </source>
</reference>
<dbReference type="OrthoDB" id="7631247at2"/>
<name>A0A062VE66_9PROT</name>
<dbReference type="STRING" id="1280954.HPO_08813"/>